<dbReference type="Proteomes" id="UP001164705">
    <property type="component" value="Chromosome"/>
</dbReference>
<dbReference type="EMBL" id="CP113088">
    <property type="protein sequence ID" value="WAC03605.1"/>
    <property type="molecule type" value="Genomic_DNA"/>
</dbReference>
<dbReference type="KEGG" id="lnu:N7U66_09120"/>
<dbReference type="InterPro" id="IPR011463">
    <property type="entry name" value="DUF1569"/>
</dbReference>
<evidence type="ECO:0000313" key="2">
    <source>
        <dbReference type="Proteomes" id="UP001164705"/>
    </source>
</evidence>
<keyword evidence="2" id="KW-1185">Reference proteome</keyword>
<reference evidence="1" key="1">
    <citation type="submission" date="2022-11" db="EMBL/GenBank/DDBJ databases">
        <title>Lacinutrix neustonica HL-RS19T sp. nov., isolated from the surface microlayer sample of brackish Lake Shihwa.</title>
        <authorList>
            <person name="Choi J.Y."/>
            <person name="Hwang C.Y."/>
        </authorList>
    </citation>
    <scope>NUCLEOTIDE SEQUENCE</scope>
    <source>
        <strain evidence="1">HL-RS19</strain>
    </source>
</reference>
<dbReference type="SUPFAM" id="SSF109854">
    <property type="entry name" value="DinB/YfiT-like putative metalloenzymes"/>
    <property type="match status" value="1"/>
</dbReference>
<dbReference type="Pfam" id="PF07606">
    <property type="entry name" value="DUF1569"/>
    <property type="match status" value="1"/>
</dbReference>
<proteinExistence type="predicted"/>
<gene>
    <name evidence="1" type="ORF">N7U66_09120</name>
</gene>
<dbReference type="Gene3D" id="1.20.120.450">
    <property type="entry name" value="dinb family like domain"/>
    <property type="match status" value="1"/>
</dbReference>
<accession>A0A9E8SIE7</accession>
<name>A0A9E8SIE7_9FLAO</name>
<organism evidence="1 2">
    <name type="scientific">Lacinutrix neustonica</name>
    <dbReference type="NCBI Taxonomy" id="2980107"/>
    <lineage>
        <taxon>Bacteria</taxon>
        <taxon>Pseudomonadati</taxon>
        <taxon>Bacteroidota</taxon>
        <taxon>Flavobacteriia</taxon>
        <taxon>Flavobacteriales</taxon>
        <taxon>Flavobacteriaceae</taxon>
        <taxon>Lacinutrix</taxon>
    </lineage>
</organism>
<dbReference type="AlphaFoldDB" id="A0A9E8SIE7"/>
<dbReference type="RefSeq" id="WP_267678240.1">
    <property type="nucleotide sequence ID" value="NZ_CP113088.1"/>
</dbReference>
<protein>
    <submittedName>
        <fullName evidence="1">DUF1569 domain-containing protein</fullName>
    </submittedName>
</protein>
<evidence type="ECO:0000313" key="1">
    <source>
        <dbReference type="EMBL" id="WAC03605.1"/>
    </source>
</evidence>
<sequence>MQSIFNPETHQEILNRVDNLNENLQPNWGKMTVGQMLAHCQIPLNVILEKEDYGLKPNWLINLLFKKSMYNDKPWRKNMPTPKRFQVIETKDFNTEKQKLVTLLNELHEHKEKTNWQPHPAFGKLTKDQWGQMQYKHLNHHLTQFGV</sequence>
<dbReference type="InterPro" id="IPR034660">
    <property type="entry name" value="DinB/YfiT-like"/>
</dbReference>